<sequence>MLRRSALFASVAVASIPALAAPAASSAVAAADMARWQAQAANVSIARDTWGIPHVTGKSDADAVFGLMYAQAEDDFARVELNYINAMGRLAEVEGERELYRDLRMKLFIDPADLRAQYRASPPWLRKLMDAFADGLNFYLATHPQVKPRLIAHFEPWMALSFSEGSIGGDIESVNLAQLEAFYGQQASPAAVALASVETGLASGLEPEPSGSNGFAIAPAITRNGHALLMINPHTSFYFRPEVHMSSSEGLNAYGAVTWGQFFVYQGFNERLGWMHTSGGGDVIDEYLESIVDKDGAWFYRYDGGLRPLKAVPITLPYKLADGAMGSKTITVYYSHHGPIVRAQDGKWVAVRLMNEPLKALTQSYSRTKARDYAAFYKTMELRTNSSNNTVYADADGNIAYFHGNFIPVRDPSFNWKQPVDGSDPATEWQGLHTVAQTITLFNPKNGWIQNTNNWPYSAAGANSPRQSDYPAYMSVYGENARGLHAVKVFQNKTGFTLDSLIAASYDSELTAFESLLPPLFAAYDALPPGGAQQLALAGKIALLRAWDWRYALDSTATSLAVFWGQELAELAGKQARELGVPVVDFMATDKVSAAQRLAALATAADKLQRDFGNWQTPWGEISRFQRLTGDIVQPFDDAQPSLPVPYASGNWGALAAYGQSSKSTTRRIYGERGNSFVAAVEFGPRIKAKSILAGGQSGDPRSPHFRDQAAMYARGEFKEVLFYPEDVARHLERRYRPGE</sequence>
<accession>A0A6I1HYD3</accession>
<dbReference type="Gene3D" id="2.30.120.10">
    <property type="match status" value="1"/>
</dbReference>
<evidence type="ECO:0000313" key="9">
    <source>
        <dbReference type="Proteomes" id="UP000468717"/>
    </source>
</evidence>
<evidence type="ECO:0000256" key="2">
    <source>
        <dbReference type="ARBA" id="ARBA00022729"/>
    </source>
</evidence>
<feature type="active site" description="Nucleophile" evidence="5">
    <location>
        <position position="212"/>
    </location>
</feature>
<feature type="binding site" evidence="6">
    <location>
        <position position="285"/>
    </location>
    <ligand>
        <name>Ca(2+)</name>
        <dbReference type="ChEBI" id="CHEBI:29108"/>
    </ligand>
</feature>
<dbReference type="RefSeq" id="WP_152283505.1">
    <property type="nucleotide sequence ID" value="NZ_WFLI01000019.1"/>
</dbReference>
<dbReference type="Gene3D" id="1.10.439.10">
    <property type="entry name" value="Penicillin Amidohydrolase, domain 1"/>
    <property type="match status" value="1"/>
</dbReference>
<dbReference type="Proteomes" id="UP000468717">
    <property type="component" value="Unassembled WGS sequence"/>
</dbReference>
<keyword evidence="6" id="KW-0106">Calcium</keyword>
<evidence type="ECO:0000256" key="1">
    <source>
        <dbReference type="ARBA" id="ARBA00006586"/>
    </source>
</evidence>
<feature type="chain" id="PRO_5026344583" evidence="7">
    <location>
        <begin position="21"/>
        <end position="740"/>
    </location>
</feature>
<dbReference type="InterPro" id="IPR043146">
    <property type="entry name" value="Penicillin_amidase_N_B-knob"/>
</dbReference>
<dbReference type="Pfam" id="PF01804">
    <property type="entry name" value="Penicil_amidase"/>
    <property type="match status" value="1"/>
</dbReference>
<dbReference type="InterPro" id="IPR043147">
    <property type="entry name" value="Penicillin_amidase_A-knob"/>
</dbReference>
<dbReference type="InterPro" id="IPR002692">
    <property type="entry name" value="S45"/>
</dbReference>
<evidence type="ECO:0000256" key="7">
    <source>
        <dbReference type="SAM" id="SignalP"/>
    </source>
</evidence>
<evidence type="ECO:0000256" key="3">
    <source>
        <dbReference type="ARBA" id="ARBA00022801"/>
    </source>
</evidence>
<keyword evidence="3" id="KW-0378">Hydrolase</keyword>
<dbReference type="GO" id="GO:0016811">
    <property type="term" value="F:hydrolase activity, acting on carbon-nitrogen (but not peptide) bonds, in linear amides"/>
    <property type="evidence" value="ECO:0007669"/>
    <property type="project" value="InterPro"/>
</dbReference>
<dbReference type="PIRSF" id="PIRSF001227">
    <property type="entry name" value="Pen_acylase"/>
    <property type="match status" value="1"/>
</dbReference>
<keyword evidence="2 7" id="KW-0732">Signal</keyword>
<keyword evidence="6" id="KW-0479">Metal-binding</keyword>
<comment type="similarity">
    <text evidence="1">Belongs to the peptidase S45 family.</text>
</comment>
<protein>
    <submittedName>
        <fullName evidence="8">Acylase</fullName>
    </submittedName>
</protein>
<dbReference type="GO" id="GO:0017000">
    <property type="term" value="P:antibiotic biosynthetic process"/>
    <property type="evidence" value="ECO:0007669"/>
    <property type="project" value="InterPro"/>
</dbReference>
<comment type="caution">
    <text evidence="8">The sequence shown here is derived from an EMBL/GenBank/DDBJ whole genome shotgun (WGS) entry which is preliminary data.</text>
</comment>
<keyword evidence="4" id="KW-0865">Zymogen</keyword>
<dbReference type="InterPro" id="IPR014395">
    <property type="entry name" value="Pen/GL7ACA/AHL_acylase"/>
</dbReference>
<dbReference type="GO" id="GO:0046872">
    <property type="term" value="F:metal ion binding"/>
    <property type="evidence" value="ECO:0007669"/>
    <property type="project" value="UniProtKB-KW"/>
</dbReference>
<evidence type="ECO:0000256" key="6">
    <source>
        <dbReference type="PIRSR" id="PIRSR001227-2"/>
    </source>
</evidence>
<reference evidence="8 9" key="1">
    <citation type="submission" date="2019-10" db="EMBL/GenBank/DDBJ databases">
        <title>Three novel species isolated from a subtropical stream in China.</title>
        <authorList>
            <person name="Lu H."/>
        </authorList>
    </citation>
    <scope>NUCLEOTIDE SEQUENCE [LARGE SCALE GENOMIC DNA]</scope>
    <source>
        <strain evidence="8 9">FT13W</strain>
    </source>
</reference>
<dbReference type="Gene3D" id="1.10.1400.10">
    <property type="match status" value="1"/>
</dbReference>
<dbReference type="SUPFAM" id="SSF56235">
    <property type="entry name" value="N-terminal nucleophile aminohydrolases (Ntn hydrolases)"/>
    <property type="match status" value="1"/>
</dbReference>
<evidence type="ECO:0000313" key="8">
    <source>
        <dbReference type="EMBL" id="KAB8063734.1"/>
    </source>
</evidence>
<dbReference type="Gene3D" id="3.60.20.10">
    <property type="entry name" value="Glutamine Phosphoribosylpyrophosphate, subunit 1, domain 1"/>
    <property type="match status" value="1"/>
</dbReference>
<dbReference type="InterPro" id="IPR023343">
    <property type="entry name" value="Penicillin_amidase_dom1"/>
</dbReference>
<feature type="signal peptide" evidence="7">
    <location>
        <begin position="1"/>
        <end position="20"/>
    </location>
</feature>
<dbReference type="InterPro" id="IPR029055">
    <property type="entry name" value="Ntn_hydrolases_N"/>
</dbReference>
<comment type="cofactor">
    <cofactor evidence="6">
        <name>Ca(2+)</name>
        <dbReference type="ChEBI" id="CHEBI:29108"/>
    </cofactor>
    <text evidence="6">Binds 1 Ca(2+) ion per dimer.</text>
</comment>
<dbReference type="PANTHER" id="PTHR34218">
    <property type="entry name" value="PEPTIDASE S45 PENICILLIN AMIDASE"/>
    <property type="match status" value="1"/>
</dbReference>
<dbReference type="EMBL" id="WFLI01000019">
    <property type="protein sequence ID" value="KAB8063734.1"/>
    <property type="molecule type" value="Genomic_DNA"/>
</dbReference>
<evidence type="ECO:0000256" key="5">
    <source>
        <dbReference type="PIRSR" id="PIRSR001227-1"/>
    </source>
</evidence>
<evidence type="ECO:0000256" key="4">
    <source>
        <dbReference type="ARBA" id="ARBA00023145"/>
    </source>
</evidence>
<name>A0A6I1HYD3_9BURK</name>
<organism evidence="8 9">
    <name type="scientific">Janthinobacterium violaceinigrum</name>
    <dbReference type="NCBI Taxonomy" id="2654252"/>
    <lineage>
        <taxon>Bacteria</taxon>
        <taxon>Pseudomonadati</taxon>
        <taxon>Pseudomonadota</taxon>
        <taxon>Betaproteobacteria</taxon>
        <taxon>Burkholderiales</taxon>
        <taxon>Oxalobacteraceae</taxon>
        <taxon>Janthinobacterium</taxon>
    </lineage>
</organism>
<gene>
    <name evidence="8" type="ORF">GCN75_16945</name>
</gene>
<feature type="binding site" evidence="6">
    <location>
        <position position="282"/>
    </location>
    <ligand>
        <name>Ca(2+)</name>
        <dbReference type="ChEBI" id="CHEBI:29108"/>
    </ligand>
</feature>
<dbReference type="PANTHER" id="PTHR34218:SF3">
    <property type="entry name" value="ACYL-HOMOSERINE LACTONE ACYLASE PVDQ"/>
    <property type="match status" value="1"/>
</dbReference>
<proteinExistence type="inferred from homology"/>
<dbReference type="AlphaFoldDB" id="A0A6I1HYD3"/>
<keyword evidence="9" id="KW-1185">Reference proteome</keyword>